<protein>
    <submittedName>
        <fullName evidence="1">FAS1 domain-containing protein</fullName>
    </submittedName>
</protein>
<comment type="caution">
    <text evidence="1">The sequence shown here is derived from an EMBL/GenBank/DDBJ whole genome shotgun (WGS) entry which is preliminary data.</text>
</comment>
<organism evidence="1 2">
    <name type="scientific">Leucogyrophana mollusca</name>
    <dbReference type="NCBI Taxonomy" id="85980"/>
    <lineage>
        <taxon>Eukaryota</taxon>
        <taxon>Fungi</taxon>
        <taxon>Dikarya</taxon>
        <taxon>Basidiomycota</taxon>
        <taxon>Agaricomycotina</taxon>
        <taxon>Agaricomycetes</taxon>
        <taxon>Agaricomycetidae</taxon>
        <taxon>Boletales</taxon>
        <taxon>Boletales incertae sedis</taxon>
        <taxon>Leucogyrophana</taxon>
    </lineage>
</organism>
<dbReference type="EMBL" id="MU266555">
    <property type="protein sequence ID" value="KAH7920865.1"/>
    <property type="molecule type" value="Genomic_DNA"/>
</dbReference>
<accession>A0ACB8B526</accession>
<proteinExistence type="predicted"/>
<gene>
    <name evidence="1" type="ORF">BV22DRAFT_771115</name>
</gene>
<reference evidence="1" key="1">
    <citation type="journal article" date="2021" name="New Phytol.">
        <title>Evolutionary innovations through gain and loss of genes in the ectomycorrhizal Boletales.</title>
        <authorList>
            <person name="Wu G."/>
            <person name="Miyauchi S."/>
            <person name="Morin E."/>
            <person name="Kuo A."/>
            <person name="Drula E."/>
            <person name="Varga T."/>
            <person name="Kohler A."/>
            <person name="Feng B."/>
            <person name="Cao Y."/>
            <person name="Lipzen A."/>
            <person name="Daum C."/>
            <person name="Hundley H."/>
            <person name="Pangilinan J."/>
            <person name="Johnson J."/>
            <person name="Barry K."/>
            <person name="LaButti K."/>
            <person name="Ng V."/>
            <person name="Ahrendt S."/>
            <person name="Min B."/>
            <person name="Choi I.G."/>
            <person name="Park H."/>
            <person name="Plett J.M."/>
            <person name="Magnuson J."/>
            <person name="Spatafora J.W."/>
            <person name="Nagy L.G."/>
            <person name="Henrissat B."/>
            <person name="Grigoriev I.V."/>
            <person name="Yang Z.L."/>
            <person name="Xu J."/>
            <person name="Martin F.M."/>
        </authorList>
    </citation>
    <scope>NUCLEOTIDE SEQUENCE</scope>
    <source>
        <strain evidence="1">KUC20120723A-06</strain>
    </source>
</reference>
<sequence length="340" mass="35202">MYFLNLATTLLCASAAFAQSSTVIIDALKLALGDTNAFGLFLNLLEAIPPEDYAEFASLITGNLTFAMPQSAPNGTVSAVLGNPSTILPLLSYHLIRSPISNTSIANSPVHSIVPTALTDSSTVFLENNQSQSLVLTTESDGSIHVLNQPTDVILTPQDGFSILDVTYAWSSISELLVVPTTLSAALTSNNITTFANSAATAGIVNTLESLHGVTIFVPQDSAFSSVSSTLSHLNSSELASVLSGHVINGTFYSPQLTAGQTKANLAGQTLTTNGTTVSLAGGNTANILSSDVLLQNGVVHIIDSVLVLNSLKNSATGSLLARPWVVASFAISVGGYLFA</sequence>
<dbReference type="Proteomes" id="UP000790709">
    <property type="component" value="Unassembled WGS sequence"/>
</dbReference>
<keyword evidence="2" id="KW-1185">Reference proteome</keyword>
<evidence type="ECO:0000313" key="2">
    <source>
        <dbReference type="Proteomes" id="UP000790709"/>
    </source>
</evidence>
<evidence type="ECO:0000313" key="1">
    <source>
        <dbReference type="EMBL" id="KAH7920865.1"/>
    </source>
</evidence>
<name>A0ACB8B526_9AGAM</name>